<feature type="compositionally biased region" description="Polar residues" evidence="5">
    <location>
        <begin position="15"/>
        <end position="33"/>
    </location>
</feature>
<accession>A0A9W8EJ57</accession>
<dbReference type="PANTHER" id="PTHR28529:SF2">
    <property type="entry name" value="DNA REPAIR PROTEIN SWI5 HOMOLOG"/>
    <property type="match status" value="1"/>
</dbReference>
<evidence type="ECO:0000256" key="5">
    <source>
        <dbReference type="SAM" id="MobiDB-lite"/>
    </source>
</evidence>
<dbReference type="AlphaFoldDB" id="A0A9W8EJ57"/>
<evidence type="ECO:0000256" key="3">
    <source>
        <dbReference type="ARBA" id="ARBA00023204"/>
    </source>
</evidence>
<dbReference type="EMBL" id="JANBQF010000190">
    <property type="protein sequence ID" value="KAJ2003871.1"/>
    <property type="molecule type" value="Genomic_DNA"/>
</dbReference>
<dbReference type="InterPro" id="IPR010760">
    <property type="entry name" value="DNA-repair_Swi5"/>
</dbReference>
<dbReference type="Proteomes" id="UP001150907">
    <property type="component" value="Unassembled WGS sequence"/>
</dbReference>
<comment type="similarity">
    <text evidence="1">Belongs to the SWI5/SAE3 family.</text>
</comment>
<dbReference type="GO" id="GO:0034974">
    <property type="term" value="C:Swi5-Swi2 complex"/>
    <property type="evidence" value="ECO:0007669"/>
    <property type="project" value="TreeGrafter"/>
</dbReference>
<reference evidence="6" key="1">
    <citation type="submission" date="2022-07" db="EMBL/GenBank/DDBJ databases">
        <title>Phylogenomic reconstructions and comparative analyses of Kickxellomycotina fungi.</title>
        <authorList>
            <person name="Reynolds N.K."/>
            <person name="Stajich J.E."/>
            <person name="Barry K."/>
            <person name="Grigoriev I.V."/>
            <person name="Crous P."/>
            <person name="Smith M.E."/>
        </authorList>
    </citation>
    <scope>NUCLEOTIDE SEQUENCE</scope>
    <source>
        <strain evidence="6">IMI 214461</strain>
    </source>
</reference>
<proteinExistence type="inferred from homology"/>
<feature type="coiled-coil region" evidence="4">
    <location>
        <begin position="37"/>
        <end position="64"/>
    </location>
</feature>
<keyword evidence="7" id="KW-1185">Reference proteome</keyword>
<sequence length="122" mass="13318">MDDGAAPIKPAGASEHSSSVAEENVFSSSASHDNSQKAELAETISALRRELEAQVKARDELLSDSSKMSVEQARLATNEHIDRLHRYNDIKDAGQVLFGKLAELQGKTVKEVYEEYGVDLAD</sequence>
<evidence type="ECO:0000256" key="4">
    <source>
        <dbReference type="SAM" id="Coils"/>
    </source>
</evidence>
<protein>
    <submittedName>
        <fullName evidence="6">Swi5-like zinc finger protein</fullName>
    </submittedName>
</protein>
<evidence type="ECO:0000256" key="1">
    <source>
        <dbReference type="ARBA" id="ARBA00008060"/>
    </source>
</evidence>
<dbReference type="GO" id="GO:0032798">
    <property type="term" value="C:Swi5-Sfr1 complex"/>
    <property type="evidence" value="ECO:0007669"/>
    <property type="project" value="TreeGrafter"/>
</dbReference>
<name>A0A9W8EJ57_9FUNG</name>
<keyword evidence="3" id="KW-0234">DNA repair</keyword>
<organism evidence="6 7">
    <name type="scientific">Coemansia thaxteri</name>
    <dbReference type="NCBI Taxonomy" id="2663907"/>
    <lineage>
        <taxon>Eukaryota</taxon>
        <taxon>Fungi</taxon>
        <taxon>Fungi incertae sedis</taxon>
        <taxon>Zoopagomycota</taxon>
        <taxon>Kickxellomycotina</taxon>
        <taxon>Kickxellomycetes</taxon>
        <taxon>Kickxellales</taxon>
        <taxon>Kickxellaceae</taxon>
        <taxon>Coemansia</taxon>
    </lineage>
</organism>
<dbReference type="PANTHER" id="PTHR28529">
    <property type="entry name" value="DNA REPAIR PROTEIN SWI5 HOMOLOG"/>
    <property type="match status" value="1"/>
</dbReference>
<keyword evidence="2" id="KW-0227">DNA damage</keyword>
<dbReference type="Gene3D" id="1.20.5.170">
    <property type="match status" value="1"/>
</dbReference>
<gene>
    <name evidence="6" type="primary">SWI5</name>
    <name evidence="6" type="ORF">H4R26_002827</name>
</gene>
<evidence type="ECO:0000256" key="2">
    <source>
        <dbReference type="ARBA" id="ARBA00022763"/>
    </source>
</evidence>
<comment type="caution">
    <text evidence="6">The sequence shown here is derived from an EMBL/GenBank/DDBJ whole genome shotgun (WGS) entry which is preliminary data.</text>
</comment>
<dbReference type="Pfam" id="PF07061">
    <property type="entry name" value="Swi5"/>
    <property type="match status" value="1"/>
</dbReference>
<feature type="region of interest" description="Disordered" evidence="5">
    <location>
        <begin position="1"/>
        <end position="37"/>
    </location>
</feature>
<evidence type="ECO:0000313" key="6">
    <source>
        <dbReference type="EMBL" id="KAJ2003871.1"/>
    </source>
</evidence>
<evidence type="ECO:0000313" key="7">
    <source>
        <dbReference type="Proteomes" id="UP001150907"/>
    </source>
</evidence>
<dbReference type="OrthoDB" id="255837at2759"/>
<keyword evidence="4" id="KW-0175">Coiled coil</keyword>
<dbReference type="GO" id="GO:0000724">
    <property type="term" value="P:double-strand break repair via homologous recombination"/>
    <property type="evidence" value="ECO:0007669"/>
    <property type="project" value="TreeGrafter"/>
</dbReference>